<feature type="transmembrane region" description="Helical" evidence="7">
    <location>
        <begin position="29"/>
        <end position="47"/>
    </location>
</feature>
<evidence type="ECO:0000256" key="7">
    <source>
        <dbReference type="SAM" id="Phobius"/>
    </source>
</evidence>
<keyword evidence="3" id="KW-1003">Cell membrane</keyword>
<dbReference type="RefSeq" id="WP_160883449.1">
    <property type="nucleotide sequence ID" value="NZ_WURB01000003.1"/>
</dbReference>
<comment type="subcellular location">
    <subcellularLocation>
        <location evidence="1">Cell membrane</location>
        <topology evidence="1">Multi-pass membrane protein</topology>
    </subcellularLocation>
</comment>
<organism evidence="8 9">
    <name type="scientific">Microvirga makkahensis</name>
    <dbReference type="NCBI Taxonomy" id="1128670"/>
    <lineage>
        <taxon>Bacteria</taxon>
        <taxon>Pseudomonadati</taxon>
        <taxon>Pseudomonadota</taxon>
        <taxon>Alphaproteobacteria</taxon>
        <taxon>Hyphomicrobiales</taxon>
        <taxon>Methylobacteriaceae</taxon>
        <taxon>Microvirga</taxon>
    </lineage>
</organism>
<keyword evidence="5 7" id="KW-1133">Transmembrane helix</keyword>
<comment type="similarity">
    <text evidence="2">Belongs to the CPA3 antiporters (TC 2.A.63) subunit E family.</text>
</comment>
<keyword evidence="4 7" id="KW-0812">Transmembrane</keyword>
<dbReference type="GO" id="GO:0005886">
    <property type="term" value="C:plasma membrane"/>
    <property type="evidence" value="ECO:0007669"/>
    <property type="project" value="UniProtKB-SubCell"/>
</dbReference>
<reference evidence="8 9" key="2">
    <citation type="submission" date="2020-01" db="EMBL/GenBank/DDBJ databases">
        <title>Microvirga sp. nov., an arsenate reduction bacterium isolated from Tibet hotspring sediments.</title>
        <authorList>
            <person name="Xian W.-D."/>
            <person name="Li W.-J."/>
        </authorList>
    </citation>
    <scope>NUCLEOTIDE SEQUENCE [LARGE SCALE GENOMIC DNA]</scope>
    <source>
        <strain evidence="8 9">KCTC 23863</strain>
    </source>
</reference>
<protein>
    <submittedName>
        <fullName evidence="8">Na+/H+ antiporter subunit E</fullName>
    </submittedName>
</protein>
<proteinExistence type="inferred from homology"/>
<evidence type="ECO:0000256" key="4">
    <source>
        <dbReference type="ARBA" id="ARBA00022692"/>
    </source>
</evidence>
<evidence type="ECO:0000256" key="1">
    <source>
        <dbReference type="ARBA" id="ARBA00004651"/>
    </source>
</evidence>
<evidence type="ECO:0000313" key="8">
    <source>
        <dbReference type="EMBL" id="MXQ10839.1"/>
    </source>
</evidence>
<evidence type="ECO:0000256" key="2">
    <source>
        <dbReference type="ARBA" id="ARBA00006228"/>
    </source>
</evidence>
<accession>A0A7X3MPI3</accession>
<dbReference type="PANTHER" id="PTHR34584:SF1">
    <property type="entry name" value="NA(+)_H(+) ANTIPORTER SUBUNIT E1"/>
    <property type="match status" value="1"/>
</dbReference>
<name>A0A7X3MPI3_9HYPH</name>
<dbReference type="Proteomes" id="UP000436483">
    <property type="component" value="Unassembled WGS sequence"/>
</dbReference>
<dbReference type="OrthoDB" id="9807187at2"/>
<sequence>MSWLLPFPLLSAVLLLLWLLLNQSISPGHLVLGSVLSIVASWAMAALRPGKPGIRRPMAALHLMAVVLIDIFRSNIAVGRIIVHPQEPGANAGFMTIPLDMRSRHGLAVLSIIITSTPGTIWVNYDPAKSVLLLHVLDLVDKTVWIRTIKGRYERLLMEIFE</sequence>
<dbReference type="NCBIfam" id="NF006520">
    <property type="entry name" value="PRK08965.1-4"/>
    <property type="match status" value="1"/>
</dbReference>
<dbReference type="GO" id="GO:0008324">
    <property type="term" value="F:monoatomic cation transmembrane transporter activity"/>
    <property type="evidence" value="ECO:0007669"/>
    <property type="project" value="InterPro"/>
</dbReference>
<evidence type="ECO:0000256" key="5">
    <source>
        <dbReference type="ARBA" id="ARBA00022989"/>
    </source>
</evidence>
<keyword evidence="6 7" id="KW-0472">Membrane</keyword>
<dbReference type="PIRSF" id="PIRSF019239">
    <property type="entry name" value="MrpE"/>
    <property type="match status" value="1"/>
</dbReference>
<dbReference type="InterPro" id="IPR002758">
    <property type="entry name" value="Cation_antiport_E"/>
</dbReference>
<evidence type="ECO:0000256" key="6">
    <source>
        <dbReference type="ARBA" id="ARBA00023136"/>
    </source>
</evidence>
<dbReference type="EMBL" id="WURB01000003">
    <property type="protein sequence ID" value="MXQ10839.1"/>
    <property type="molecule type" value="Genomic_DNA"/>
</dbReference>
<comment type="caution">
    <text evidence="8">The sequence shown here is derived from an EMBL/GenBank/DDBJ whole genome shotgun (WGS) entry which is preliminary data.</text>
</comment>
<dbReference type="AlphaFoldDB" id="A0A7X3MPI3"/>
<dbReference type="PANTHER" id="PTHR34584">
    <property type="entry name" value="NA(+)/H(+) ANTIPORTER SUBUNIT E1"/>
    <property type="match status" value="1"/>
</dbReference>
<reference evidence="8 9" key="1">
    <citation type="submission" date="2019-12" db="EMBL/GenBank/DDBJ databases">
        <authorList>
            <person name="Yuan C.-G."/>
        </authorList>
    </citation>
    <scope>NUCLEOTIDE SEQUENCE [LARGE SCALE GENOMIC DNA]</scope>
    <source>
        <strain evidence="8 9">KCTC 23863</strain>
    </source>
</reference>
<dbReference type="Pfam" id="PF01899">
    <property type="entry name" value="MNHE"/>
    <property type="match status" value="1"/>
</dbReference>
<gene>
    <name evidence="8" type="ORF">GR328_05120</name>
</gene>
<keyword evidence="9" id="KW-1185">Reference proteome</keyword>
<evidence type="ECO:0000313" key="9">
    <source>
        <dbReference type="Proteomes" id="UP000436483"/>
    </source>
</evidence>
<evidence type="ECO:0000256" key="3">
    <source>
        <dbReference type="ARBA" id="ARBA00022475"/>
    </source>
</evidence>